<reference evidence="2 3" key="1">
    <citation type="submission" date="2019-05" db="EMBL/GenBank/DDBJ databases">
        <title>Nakamurella sp. N5BH11, whole genome shotgun sequence.</title>
        <authorList>
            <person name="Tuo L."/>
        </authorList>
    </citation>
    <scope>NUCLEOTIDE SEQUENCE [LARGE SCALE GENOMIC DNA]</scope>
    <source>
        <strain evidence="2 3">N5BH11</strain>
    </source>
</reference>
<keyword evidence="1" id="KW-0472">Membrane</keyword>
<evidence type="ECO:0000313" key="2">
    <source>
        <dbReference type="EMBL" id="TKV56966.1"/>
    </source>
</evidence>
<feature type="transmembrane region" description="Helical" evidence="1">
    <location>
        <begin position="6"/>
        <end position="28"/>
    </location>
</feature>
<accession>A0A4U6QAL4</accession>
<feature type="transmembrane region" description="Helical" evidence="1">
    <location>
        <begin position="97"/>
        <end position="118"/>
    </location>
</feature>
<protein>
    <submittedName>
        <fullName evidence="2">DUF2306 domain-containing protein</fullName>
    </submittedName>
</protein>
<name>A0A4U6QAL4_9ACTN</name>
<gene>
    <name evidence="2" type="ORF">FDO65_19250</name>
</gene>
<keyword evidence="1" id="KW-1133">Transmembrane helix</keyword>
<feature type="transmembrane region" description="Helical" evidence="1">
    <location>
        <begin position="40"/>
        <end position="61"/>
    </location>
</feature>
<evidence type="ECO:0000313" key="3">
    <source>
        <dbReference type="Proteomes" id="UP000306985"/>
    </source>
</evidence>
<keyword evidence="1" id="KW-0812">Transmembrane</keyword>
<dbReference type="Pfam" id="PF10067">
    <property type="entry name" value="DUF2306"/>
    <property type="match status" value="1"/>
</dbReference>
<organism evidence="2 3">
    <name type="scientific">Nakamurella flava</name>
    <dbReference type="NCBI Taxonomy" id="2576308"/>
    <lineage>
        <taxon>Bacteria</taxon>
        <taxon>Bacillati</taxon>
        <taxon>Actinomycetota</taxon>
        <taxon>Actinomycetes</taxon>
        <taxon>Nakamurellales</taxon>
        <taxon>Nakamurellaceae</taxon>
        <taxon>Nakamurella</taxon>
    </lineage>
</organism>
<proteinExistence type="predicted"/>
<comment type="caution">
    <text evidence="2">The sequence shown here is derived from an EMBL/GenBank/DDBJ whole genome shotgun (WGS) entry which is preliminary data.</text>
</comment>
<dbReference type="RefSeq" id="WP_137451353.1">
    <property type="nucleotide sequence ID" value="NZ_SZZH01000006.1"/>
</dbReference>
<feature type="transmembrane region" description="Helical" evidence="1">
    <location>
        <begin position="130"/>
        <end position="152"/>
    </location>
</feature>
<sequence>MLPAWTWLIALHAIAASLALVLGAFQFLRTAKGDPPHRAVGRIWVGLMLYVALGSWLFGGYDSPIDIFLRALAVWTTFSVIMAVVQARRGRIDRHRGFMVGTYLGLIGAFVGVLAVRTRRVPAWFIAEPLMMSLVALAIIAVGGFVIAAIMFGTRPRQPVTTDA</sequence>
<dbReference type="AlphaFoldDB" id="A0A4U6QAL4"/>
<evidence type="ECO:0000256" key="1">
    <source>
        <dbReference type="SAM" id="Phobius"/>
    </source>
</evidence>
<dbReference type="InterPro" id="IPR018750">
    <property type="entry name" value="DUF2306_membrane"/>
</dbReference>
<dbReference type="EMBL" id="SZZH01000006">
    <property type="protein sequence ID" value="TKV56966.1"/>
    <property type="molecule type" value="Genomic_DNA"/>
</dbReference>
<keyword evidence="3" id="KW-1185">Reference proteome</keyword>
<dbReference type="Proteomes" id="UP000306985">
    <property type="component" value="Unassembled WGS sequence"/>
</dbReference>
<feature type="transmembrane region" description="Helical" evidence="1">
    <location>
        <begin position="67"/>
        <end position="85"/>
    </location>
</feature>
<dbReference type="OrthoDB" id="3749011at2"/>